<dbReference type="eggNOG" id="ENOG502QSWI">
    <property type="taxonomic scope" value="Eukaryota"/>
</dbReference>
<keyword evidence="3" id="KW-0720">Serine protease</keyword>
<dbReference type="KEGG" id="nve:5495932"/>
<dbReference type="AlphaFoldDB" id="A8DVU7"/>
<dbReference type="CDD" id="cd07560">
    <property type="entry name" value="Peptidase_S41_CPP"/>
    <property type="match status" value="1"/>
</dbReference>
<dbReference type="HOGENOM" id="CLU_640841_0_0_1"/>
<keyword evidence="6" id="KW-1185">Reference proteome</keyword>
<name>A8DVU7_NEMVE</name>
<feature type="non-terminal residue" evidence="5">
    <location>
        <position position="1"/>
    </location>
</feature>
<dbReference type="GO" id="GO:0006508">
    <property type="term" value="P:proteolysis"/>
    <property type="evidence" value="ECO:0007669"/>
    <property type="project" value="UniProtKB-KW"/>
</dbReference>
<dbReference type="InterPro" id="IPR005151">
    <property type="entry name" value="Tail-specific_protease"/>
</dbReference>
<dbReference type="Gene3D" id="2.30.42.10">
    <property type="match status" value="1"/>
</dbReference>
<organism evidence="5 6">
    <name type="scientific">Nematostella vectensis</name>
    <name type="common">Starlet sea anemone</name>
    <dbReference type="NCBI Taxonomy" id="45351"/>
    <lineage>
        <taxon>Eukaryota</taxon>
        <taxon>Metazoa</taxon>
        <taxon>Cnidaria</taxon>
        <taxon>Anthozoa</taxon>
        <taxon>Hexacorallia</taxon>
        <taxon>Actiniaria</taxon>
        <taxon>Edwardsiidae</taxon>
        <taxon>Nematostella</taxon>
    </lineage>
</organism>
<dbReference type="PANTHER" id="PTHR32060">
    <property type="entry name" value="TAIL-SPECIFIC PROTEASE"/>
    <property type="match status" value="1"/>
</dbReference>
<evidence type="ECO:0000313" key="6">
    <source>
        <dbReference type="Proteomes" id="UP000001593"/>
    </source>
</evidence>
<dbReference type="PANTHER" id="PTHR32060:SF22">
    <property type="entry name" value="CARBOXYL-TERMINAL-PROCESSING PEPTIDASE 3, CHLOROPLASTIC"/>
    <property type="match status" value="1"/>
</dbReference>
<dbReference type="OMA" id="WDARIHE"/>
<dbReference type="InterPro" id="IPR004447">
    <property type="entry name" value="Peptidase_S41A"/>
</dbReference>
<protein>
    <recommendedName>
        <fullName evidence="4">Tail specific protease domain-containing protein</fullName>
    </recommendedName>
</protein>
<keyword evidence="1" id="KW-0645">Protease</keyword>
<dbReference type="GO" id="GO:0008236">
    <property type="term" value="F:serine-type peptidase activity"/>
    <property type="evidence" value="ECO:0007669"/>
    <property type="project" value="UniProtKB-KW"/>
</dbReference>
<dbReference type="EMBL" id="DS478661">
    <property type="protein sequence ID" value="EDO25662.1"/>
    <property type="molecule type" value="Genomic_DNA"/>
</dbReference>
<dbReference type="NCBIfam" id="TIGR00225">
    <property type="entry name" value="prc"/>
    <property type="match status" value="1"/>
</dbReference>
<dbReference type="SUPFAM" id="SSF52096">
    <property type="entry name" value="ClpP/crotonase"/>
    <property type="match status" value="1"/>
</dbReference>
<accession>A8DVU7</accession>
<feature type="domain" description="Tail specific protease" evidence="4">
    <location>
        <begin position="52"/>
        <end position="276"/>
    </location>
</feature>
<dbReference type="InParanoid" id="A8DVU7"/>
<evidence type="ECO:0000256" key="3">
    <source>
        <dbReference type="ARBA" id="ARBA00022825"/>
    </source>
</evidence>
<evidence type="ECO:0000313" key="5">
    <source>
        <dbReference type="EMBL" id="EDO25662.1"/>
    </source>
</evidence>
<gene>
    <name evidence="5" type="ORF">NEMVEDRAFT_v1g225818</name>
</gene>
<dbReference type="SUPFAM" id="SSF50156">
    <property type="entry name" value="PDZ domain-like"/>
    <property type="match status" value="1"/>
</dbReference>
<feature type="non-terminal residue" evidence="5">
    <location>
        <position position="430"/>
    </location>
</feature>
<keyword evidence="2" id="KW-0378">Hydrolase</keyword>
<sequence>KQGELKAGDEIIKVAQGEEEPVDVRGYDLQDAVEIIRGKKGTEVRLTVKKVNGTIKVIPIIRDEVLLEEGFAKSAVIKTGEDESIGYIYLPSFYADFQKINGRRCAEDVAIEVLKLKNAGVDGIILDLRNNGGGSLSDVVEMTGIFIDKGPVVQVKSNGAPPSTYEDRQTGSIYDGPLAIMVNQGSASASEIMAAALQDYKRAVIVGTPTFGKGTVQHIMSLDRFLSLSDKITAKTKGNLLSEEKLGSLKLTVQKFYRINGGSTQLKGVTPDIILPDAYQHIDVGERSNESALKWDVIPSADYEIVANPVPIKQLASKSKARVQKNEAFDIIEHTADRIKAQQDDKTYALNEKDYVAELKEANEAAERMDKLEEVSKKLDVVNIKEDLQKINLDSNTIEKNERWIKSLKKDIYIAETVNIINDMKALNMN</sequence>
<dbReference type="InterPro" id="IPR036034">
    <property type="entry name" value="PDZ_sf"/>
</dbReference>
<evidence type="ECO:0000256" key="2">
    <source>
        <dbReference type="ARBA" id="ARBA00022801"/>
    </source>
</evidence>
<evidence type="ECO:0000256" key="1">
    <source>
        <dbReference type="ARBA" id="ARBA00022670"/>
    </source>
</evidence>
<dbReference type="Pfam" id="PF03572">
    <property type="entry name" value="Peptidase_S41"/>
    <property type="match status" value="1"/>
</dbReference>
<evidence type="ECO:0000259" key="4">
    <source>
        <dbReference type="SMART" id="SM00245"/>
    </source>
</evidence>
<dbReference type="InterPro" id="IPR020992">
    <property type="entry name" value="Tail_Prtase_C"/>
</dbReference>
<proteinExistence type="predicted"/>
<dbReference type="Gene3D" id="3.90.226.10">
    <property type="entry name" value="2-enoyl-CoA Hydratase, Chain A, domain 1"/>
    <property type="match status" value="1"/>
</dbReference>
<dbReference type="Proteomes" id="UP000001593">
    <property type="component" value="Unassembled WGS sequence"/>
</dbReference>
<dbReference type="Pfam" id="PF11818">
    <property type="entry name" value="DUF3340"/>
    <property type="match status" value="1"/>
</dbReference>
<dbReference type="InterPro" id="IPR029045">
    <property type="entry name" value="ClpP/crotonase-like_dom_sf"/>
</dbReference>
<dbReference type="SMART" id="SM00245">
    <property type="entry name" value="TSPc"/>
    <property type="match status" value="1"/>
</dbReference>
<dbReference type="STRING" id="45351.A8DVU7"/>
<reference evidence="5 6" key="1">
    <citation type="journal article" date="2007" name="Science">
        <title>Sea anemone genome reveals ancestral eumetazoan gene repertoire and genomic organization.</title>
        <authorList>
            <person name="Putnam N.H."/>
            <person name="Srivastava M."/>
            <person name="Hellsten U."/>
            <person name="Dirks B."/>
            <person name="Chapman J."/>
            <person name="Salamov A."/>
            <person name="Terry A."/>
            <person name="Shapiro H."/>
            <person name="Lindquist E."/>
            <person name="Kapitonov V.V."/>
            <person name="Jurka J."/>
            <person name="Genikhovich G."/>
            <person name="Grigoriev I.V."/>
            <person name="Lucas S.M."/>
            <person name="Steele R.E."/>
            <person name="Finnerty J.R."/>
            <person name="Technau U."/>
            <person name="Martindale M.Q."/>
            <person name="Rokhsar D.S."/>
        </authorList>
    </citation>
    <scope>NUCLEOTIDE SEQUENCE [LARGE SCALE GENOMIC DNA]</scope>
    <source>
        <strain evidence="6">CH2 X CH6</strain>
    </source>
</reference>